<organism evidence="4 5">
    <name type="scientific">Lactarius akahatsu</name>
    <dbReference type="NCBI Taxonomy" id="416441"/>
    <lineage>
        <taxon>Eukaryota</taxon>
        <taxon>Fungi</taxon>
        <taxon>Dikarya</taxon>
        <taxon>Basidiomycota</taxon>
        <taxon>Agaricomycotina</taxon>
        <taxon>Agaricomycetes</taxon>
        <taxon>Russulales</taxon>
        <taxon>Russulaceae</taxon>
        <taxon>Lactarius</taxon>
    </lineage>
</organism>
<evidence type="ECO:0000259" key="2">
    <source>
        <dbReference type="Pfam" id="PF17109"/>
    </source>
</evidence>
<sequence>MSTSLRVSSPTSNFQSILDKALIEYKTKTRKDLITHPLANQIKTCDSPGAILAVLQGKANELKRSQSSDDRLTKWLTPTVNILTAFSSTLGEGVSTVFPPSKIIFSAIGILLVAAKDTAASRDVLIELFDKIESFFVRIQTYIEVPPTAEMINVMGKIMAEVLSILAIMTKEMKQGRTKTFFKRLAGRTDVEDALRRLDRLEQGELRTVSAQVLKATGDIKDGVERIEVIAQRIVIDVGARDWKHLLQDLRRWLSPPDPSTNHNIMCSAQHERTSTWLFKEVIYEEWESKGPLLWIHGKPGSGKSVLWFDIL</sequence>
<dbReference type="Proteomes" id="UP001201163">
    <property type="component" value="Unassembled WGS sequence"/>
</dbReference>
<keyword evidence="1" id="KW-0677">Repeat</keyword>
<name>A0AAD4LEC5_9AGAM</name>
<dbReference type="Pfam" id="PF17109">
    <property type="entry name" value="Goodbye"/>
    <property type="match status" value="1"/>
</dbReference>
<evidence type="ECO:0000313" key="5">
    <source>
        <dbReference type="Proteomes" id="UP001201163"/>
    </source>
</evidence>
<accession>A0AAD4LEC5</accession>
<comment type="caution">
    <text evidence="4">The sequence shown here is derived from an EMBL/GenBank/DDBJ whole genome shotgun (WGS) entry which is preliminary data.</text>
</comment>
<proteinExistence type="predicted"/>
<dbReference type="PANTHER" id="PTHR10039:SF17">
    <property type="entry name" value="FUNGAL STAND N-TERMINAL GOODBYE DOMAIN-CONTAINING PROTEIN-RELATED"/>
    <property type="match status" value="1"/>
</dbReference>
<protein>
    <recommendedName>
        <fullName evidence="6">Fungal STAND N-terminal Goodbye domain-containing protein</fullName>
    </recommendedName>
</protein>
<reference evidence="4" key="1">
    <citation type="submission" date="2022-01" db="EMBL/GenBank/DDBJ databases">
        <title>Comparative genomics reveals a dynamic genome evolution in the ectomycorrhizal milk-cap (Lactarius) mushrooms.</title>
        <authorList>
            <consortium name="DOE Joint Genome Institute"/>
            <person name="Lebreton A."/>
            <person name="Tang N."/>
            <person name="Kuo A."/>
            <person name="LaButti K."/>
            <person name="Drula E."/>
            <person name="Barry K."/>
            <person name="Clum A."/>
            <person name="Lipzen A."/>
            <person name="Mousain D."/>
            <person name="Ng V."/>
            <person name="Wang R."/>
            <person name="Wang X."/>
            <person name="Dai Y."/>
            <person name="Henrissat B."/>
            <person name="Grigoriev I.V."/>
            <person name="Guerin-Laguette A."/>
            <person name="Yu F."/>
            <person name="Martin F.M."/>
        </authorList>
    </citation>
    <scope>NUCLEOTIDE SEQUENCE</scope>
    <source>
        <strain evidence="4">QP</strain>
    </source>
</reference>
<evidence type="ECO:0000256" key="1">
    <source>
        <dbReference type="ARBA" id="ARBA00022737"/>
    </source>
</evidence>
<feature type="domain" description="Nephrocystin 3-like N-terminal" evidence="3">
    <location>
        <begin position="274"/>
        <end position="307"/>
    </location>
</feature>
<evidence type="ECO:0000313" key="4">
    <source>
        <dbReference type="EMBL" id="KAH8986442.1"/>
    </source>
</evidence>
<evidence type="ECO:0008006" key="6">
    <source>
        <dbReference type="Google" id="ProtNLM"/>
    </source>
</evidence>
<evidence type="ECO:0000259" key="3">
    <source>
        <dbReference type="Pfam" id="PF24883"/>
    </source>
</evidence>
<gene>
    <name evidence="4" type="ORF">EDB92DRAFT_2105273</name>
</gene>
<feature type="domain" description="Fungal STAND N-terminal Goodbye" evidence="2">
    <location>
        <begin position="19"/>
        <end position="142"/>
    </location>
</feature>
<dbReference type="InterPro" id="IPR031350">
    <property type="entry name" value="Goodbye_dom"/>
</dbReference>
<dbReference type="AlphaFoldDB" id="A0AAD4LEC5"/>
<keyword evidence="5" id="KW-1185">Reference proteome</keyword>
<dbReference type="Pfam" id="PF24883">
    <property type="entry name" value="NPHP3_N"/>
    <property type="match status" value="1"/>
</dbReference>
<dbReference type="PANTHER" id="PTHR10039">
    <property type="entry name" value="AMELOGENIN"/>
    <property type="match status" value="1"/>
</dbReference>
<dbReference type="EMBL" id="JAKELL010000054">
    <property type="protein sequence ID" value="KAH8986442.1"/>
    <property type="molecule type" value="Genomic_DNA"/>
</dbReference>
<dbReference type="InterPro" id="IPR056884">
    <property type="entry name" value="NPHP3-like_N"/>
</dbReference>